<feature type="chain" id="PRO_5020372007" description="Lipocalin-like domain-containing protein" evidence="1">
    <location>
        <begin position="20"/>
        <end position="145"/>
    </location>
</feature>
<keyword evidence="1" id="KW-0732">Signal</keyword>
<evidence type="ECO:0000256" key="1">
    <source>
        <dbReference type="SAM" id="SignalP"/>
    </source>
</evidence>
<dbReference type="EMBL" id="RXOC01000016">
    <property type="protein sequence ID" value="RXF67662.1"/>
    <property type="molecule type" value="Genomic_DNA"/>
</dbReference>
<evidence type="ECO:0000313" key="2">
    <source>
        <dbReference type="EMBL" id="RXF67662.1"/>
    </source>
</evidence>
<protein>
    <recommendedName>
        <fullName evidence="4">Lipocalin-like domain-containing protein</fullName>
    </recommendedName>
</protein>
<name>A0A4V1KHM0_9SPHI</name>
<accession>A0A4V1KHM0</accession>
<sequence>MQKLAATFMCLLLITISFSACKKDRSEESENLLIGDWSEIGPDGQSLFLKFDKNYSFWFSSVVGETNMKYSGTYSIKGDALKVIAAEMSVQEPGKPVQTTAVRHDVFPEATYSVSNDTLTLTYQTYTAAWPVVPATVKFRRMIID</sequence>
<gene>
    <name evidence="2" type="ORF">EKH83_18955</name>
</gene>
<dbReference type="RefSeq" id="WP_128771033.1">
    <property type="nucleotide sequence ID" value="NZ_RXOC01000016.1"/>
</dbReference>
<dbReference type="AlphaFoldDB" id="A0A4V1KHM0"/>
<dbReference type="PROSITE" id="PS51257">
    <property type="entry name" value="PROKAR_LIPOPROTEIN"/>
    <property type="match status" value="1"/>
</dbReference>
<dbReference type="Proteomes" id="UP000290848">
    <property type="component" value="Unassembled WGS sequence"/>
</dbReference>
<evidence type="ECO:0000313" key="3">
    <source>
        <dbReference type="Proteomes" id="UP000290848"/>
    </source>
</evidence>
<comment type="caution">
    <text evidence="2">The sequence shown here is derived from an EMBL/GenBank/DDBJ whole genome shotgun (WGS) entry which is preliminary data.</text>
</comment>
<evidence type="ECO:0008006" key="4">
    <source>
        <dbReference type="Google" id="ProtNLM"/>
    </source>
</evidence>
<feature type="signal peptide" evidence="1">
    <location>
        <begin position="1"/>
        <end position="19"/>
    </location>
</feature>
<organism evidence="2 3">
    <name type="scientific">Arcticibacter tournemirensis</name>
    <dbReference type="NCBI Taxonomy" id="699437"/>
    <lineage>
        <taxon>Bacteria</taxon>
        <taxon>Pseudomonadati</taxon>
        <taxon>Bacteroidota</taxon>
        <taxon>Sphingobacteriia</taxon>
        <taxon>Sphingobacteriales</taxon>
        <taxon>Sphingobacteriaceae</taxon>
        <taxon>Arcticibacter</taxon>
    </lineage>
</organism>
<reference evidence="2 3" key="1">
    <citation type="submission" date="2018-12" db="EMBL/GenBank/DDBJ databases">
        <title>The Draft Genome Sequence of the Soil Bacterium Pedobacter tournemirensis R1.</title>
        <authorList>
            <person name="He J."/>
        </authorList>
    </citation>
    <scope>NUCLEOTIDE SEQUENCE [LARGE SCALE GENOMIC DNA]</scope>
    <source>
        <strain evidence="2 3">R1</strain>
    </source>
</reference>
<proteinExistence type="predicted"/>